<feature type="compositionally biased region" description="Basic and acidic residues" evidence="1">
    <location>
        <begin position="185"/>
        <end position="221"/>
    </location>
</feature>
<dbReference type="CDD" id="cd19817">
    <property type="entry name" value="Bbox1_ANCHR-like"/>
    <property type="match status" value="1"/>
</dbReference>
<accession>A0ABZ1CU74</accession>
<dbReference type="PANTHER" id="PTHR46603">
    <property type="entry name" value="ABSCISSION/NOCUT CHECKPOINT REGULATOR"/>
    <property type="match status" value="1"/>
</dbReference>
<protein>
    <submittedName>
        <fullName evidence="2">Uncharacterized protein</fullName>
    </submittedName>
</protein>
<evidence type="ECO:0000313" key="3">
    <source>
        <dbReference type="Proteomes" id="UP001329825"/>
    </source>
</evidence>
<proteinExistence type="predicted"/>
<feature type="region of interest" description="Disordered" evidence="1">
    <location>
        <begin position="19"/>
        <end position="40"/>
    </location>
</feature>
<name>A0ABZ1CU74_9TREE</name>
<dbReference type="RefSeq" id="XP_062789930.1">
    <property type="nucleotide sequence ID" value="XM_062933879.1"/>
</dbReference>
<evidence type="ECO:0000313" key="2">
    <source>
        <dbReference type="EMBL" id="WRT65190.1"/>
    </source>
</evidence>
<dbReference type="Proteomes" id="UP001329825">
    <property type="component" value="Chromosome 2"/>
</dbReference>
<feature type="compositionally biased region" description="Acidic residues" evidence="1">
    <location>
        <begin position="163"/>
        <end position="184"/>
    </location>
</feature>
<reference evidence="2 3" key="1">
    <citation type="submission" date="2024-01" db="EMBL/GenBank/DDBJ databases">
        <title>Comparative genomics of Cryptococcus and Kwoniella reveals pathogenesis evolution and contrasting modes of karyotype evolution via chromosome fusion or intercentromeric recombination.</title>
        <authorList>
            <person name="Coelho M.A."/>
            <person name="David-Palma M."/>
            <person name="Shea T."/>
            <person name="Bowers K."/>
            <person name="McGinley-Smith S."/>
            <person name="Mohammad A.W."/>
            <person name="Gnirke A."/>
            <person name="Yurkov A.M."/>
            <person name="Nowrousian M."/>
            <person name="Sun S."/>
            <person name="Cuomo C.A."/>
            <person name="Heitman J."/>
        </authorList>
    </citation>
    <scope>NUCLEOTIDE SEQUENCE [LARGE SCALE GENOMIC DNA]</scope>
    <source>
        <strain evidence="2">CBS 11374</strain>
    </source>
</reference>
<gene>
    <name evidence="2" type="ORF">IL334_002133</name>
</gene>
<dbReference type="InterPro" id="IPR044553">
    <property type="entry name" value="Bbox1_ANCHR"/>
</dbReference>
<sequence>MSDEDDLLARFAALRAPTHAVSDVHEGPSSASTIEDSARKAIEEEEELERIANGHFDGGVNLRNCDETEEDELRKRISNLRGSEKALPAGSGSGSGSGYPIYGEKEDIDKEIQEYLNTFEKSSAASDDSESNNQQRDLGQEARSLLRAAKAYLPDNGNGKEGEDNEEEADSGDDDVEDEENEEEILVKALEEAKLDKLHDPVDKNVDDHHHDELSEERPEEVSDELEGLSFPSLPTHIPQDTQDDDDDEEVVDVDEETKRRLNALMGLSPSTARPGQSQGQGQGKTSSKDLPTPKNWNLPGFEMNRDQDTDTWCCICNKDATLVCSGCEDDLYCEECWREGHGVGPGQERGHKVRRFVYKRTAVGAA</sequence>
<organism evidence="2 3">
    <name type="scientific">Kwoniella shivajii</name>
    <dbReference type="NCBI Taxonomy" id="564305"/>
    <lineage>
        <taxon>Eukaryota</taxon>
        <taxon>Fungi</taxon>
        <taxon>Dikarya</taxon>
        <taxon>Basidiomycota</taxon>
        <taxon>Agaricomycotina</taxon>
        <taxon>Tremellomycetes</taxon>
        <taxon>Tremellales</taxon>
        <taxon>Cryptococcaceae</taxon>
        <taxon>Kwoniella</taxon>
    </lineage>
</organism>
<dbReference type="Pfam" id="PF22586">
    <property type="entry name" value="ANCHR-like_BBOX"/>
    <property type="match status" value="1"/>
</dbReference>
<dbReference type="SUPFAM" id="SSF57845">
    <property type="entry name" value="B-box zinc-binding domain"/>
    <property type="match status" value="1"/>
</dbReference>
<feature type="compositionally biased region" description="Basic and acidic residues" evidence="1">
    <location>
        <begin position="103"/>
        <end position="113"/>
    </location>
</feature>
<dbReference type="PANTHER" id="PTHR46603:SF1">
    <property type="entry name" value="ABSCISSION_NOCUT CHECKPOINT REGULATOR"/>
    <property type="match status" value="1"/>
</dbReference>
<dbReference type="GeneID" id="87954264"/>
<dbReference type="EMBL" id="CP141882">
    <property type="protein sequence ID" value="WRT65190.1"/>
    <property type="molecule type" value="Genomic_DNA"/>
</dbReference>
<feature type="region of interest" description="Disordered" evidence="1">
    <location>
        <begin position="77"/>
        <end position="297"/>
    </location>
</feature>
<evidence type="ECO:0000256" key="1">
    <source>
        <dbReference type="SAM" id="MobiDB-lite"/>
    </source>
</evidence>
<keyword evidence="3" id="KW-1185">Reference proteome</keyword>
<feature type="compositionally biased region" description="Acidic residues" evidence="1">
    <location>
        <begin position="242"/>
        <end position="256"/>
    </location>
</feature>